<keyword evidence="1" id="KW-0472">Membrane</keyword>
<evidence type="ECO:0000313" key="2">
    <source>
        <dbReference type="EMBL" id="CEI71870.1"/>
    </source>
</evidence>
<gene>
    <name evidence="2" type="ORF">FRIFI_0322</name>
</gene>
<evidence type="ECO:0008006" key="4">
    <source>
        <dbReference type="Google" id="ProtNLM"/>
    </source>
</evidence>
<dbReference type="EMBL" id="LN650648">
    <property type="protein sequence ID" value="CEI71870.1"/>
    <property type="molecule type" value="Genomic_DNA"/>
</dbReference>
<dbReference type="AlphaFoldDB" id="A0A2P2BNA2"/>
<accession>A0A2P2BNA2</accession>
<evidence type="ECO:0000313" key="3">
    <source>
        <dbReference type="Proteomes" id="UP000245695"/>
    </source>
</evidence>
<sequence length="62" mass="6514">MKKGLIPVALGTVVTATGLMLDAKQNKKEKFNRKDYKNMAGALLVGAGVAHIALGGIDIAKY</sequence>
<keyword evidence="1" id="KW-1133">Transmembrane helix</keyword>
<protein>
    <recommendedName>
        <fullName evidence="4">Asparagine synthase</fullName>
    </recommendedName>
</protein>
<keyword evidence="1" id="KW-0812">Transmembrane</keyword>
<evidence type="ECO:0000256" key="1">
    <source>
        <dbReference type="SAM" id="Phobius"/>
    </source>
</evidence>
<keyword evidence="3" id="KW-1185">Reference proteome</keyword>
<dbReference type="Proteomes" id="UP000245695">
    <property type="component" value="Chromosome 1"/>
</dbReference>
<reference evidence="2 3" key="1">
    <citation type="submission" date="2014-09" db="EMBL/GenBank/DDBJ databases">
        <authorList>
            <person name="Hornung B.V."/>
        </authorList>
    </citation>
    <scope>NUCLEOTIDE SEQUENCE [LARGE SCALE GENOMIC DNA]</scope>
    <source>
        <strain evidence="2 3">FRIFI</strain>
    </source>
</reference>
<dbReference type="RefSeq" id="WP_092922961.1">
    <property type="nucleotide sequence ID" value="NZ_FJTZ01000011.1"/>
</dbReference>
<proteinExistence type="predicted"/>
<name>A0A2P2BNA2_9FIRM</name>
<feature type="transmembrane region" description="Helical" evidence="1">
    <location>
        <begin position="40"/>
        <end position="60"/>
    </location>
</feature>
<organism evidence="2 3">
    <name type="scientific">Romboutsia hominis</name>
    <dbReference type="NCBI Taxonomy" id="1507512"/>
    <lineage>
        <taxon>Bacteria</taxon>
        <taxon>Bacillati</taxon>
        <taxon>Bacillota</taxon>
        <taxon>Clostridia</taxon>
        <taxon>Peptostreptococcales</taxon>
        <taxon>Peptostreptococcaceae</taxon>
        <taxon>Romboutsia</taxon>
    </lineage>
</organism>
<dbReference type="KEGG" id="rhom:FRIFI_0322"/>